<dbReference type="Gene3D" id="3.40.309.10">
    <property type="entry name" value="Aldehyde Dehydrogenase, Chain A, domain 2"/>
    <property type="match status" value="1"/>
</dbReference>
<keyword evidence="4" id="KW-1185">Reference proteome</keyword>
<dbReference type="InterPro" id="IPR016160">
    <property type="entry name" value="Ald_DH_CS_CYS"/>
</dbReference>
<dbReference type="Gene3D" id="3.40.605.10">
    <property type="entry name" value="Aldehyde Dehydrogenase, Chain A, domain 1"/>
    <property type="match status" value="1"/>
</dbReference>
<dbReference type="Proteomes" id="UP000829069">
    <property type="component" value="Chromosome"/>
</dbReference>
<name>A0ABY3W716_9MICC</name>
<reference evidence="3 4" key="1">
    <citation type="submission" date="2022-03" db="EMBL/GenBank/DDBJ databases">
        <title>Isotopic signatures of nitrous oxide derived from detoxification processes.</title>
        <authorList>
            <person name="Behrendt U."/>
            <person name="Buchen C."/>
            <person name="Well R."/>
            <person name="Ulrich A."/>
            <person name="Rohe L."/>
            <person name="Kolb S."/>
            <person name="Schloter M."/>
            <person name="Horn M.A."/>
            <person name="Augustin J."/>
        </authorList>
    </citation>
    <scope>NUCLEOTIDE SEQUENCE [LARGE SCALE GENOMIC DNA]</scope>
    <source>
        <strain evidence="3 4">S4-C24</strain>
    </source>
</reference>
<evidence type="ECO:0000313" key="4">
    <source>
        <dbReference type="Proteomes" id="UP000829069"/>
    </source>
</evidence>
<gene>
    <name evidence="3" type="ORF">MNQ99_01475</name>
</gene>
<dbReference type="PANTHER" id="PTHR11699">
    <property type="entry name" value="ALDEHYDE DEHYDROGENASE-RELATED"/>
    <property type="match status" value="1"/>
</dbReference>
<dbReference type="InterPro" id="IPR016162">
    <property type="entry name" value="Ald_DH_N"/>
</dbReference>
<dbReference type="SUPFAM" id="SSF53720">
    <property type="entry name" value="ALDH-like"/>
    <property type="match status" value="1"/>
</dbReference>
<dbReference type="RefSeq" id="WP_241914176.1">
    <property type="nucleotide sequence ID" value="NZ_CP093326.1"/>
</dbReference>
<proteinExistence type="predicted"/>
<dbReference type="InterPro" id="IPR016161">
    <property type="entry name" value="Ald_DH/histidinol_DH"/>
</dbReference>
<dbReference type="Pfam" id="PF00171">
    <property type="entry name" value="Aldedh"/>
    <property type="match status" value="1"/>
</dbReference>
<dbReference type="EMBL" id="CP093326">
    <property type="protein sequence ID" value="UNK46078.1"/>
    <property type="molecule type" value="Genomic_DNA"/>
</dbReference>
<dbReference type="InterPro" id="IPR015590">
    <property type="entry name" value="Aldehyde_DH_dom"/>
</dbReference>
<organism evidence="3 4">
    <name type="scientific">Arthrobacter sulfonylureivorans</name>
    <dbReference type="NCBI Taxonomy" id="2486855"/>
    <lineage>
        <taxon>Bacteria</taxon>
        <taxon>Bacillati</taxon>
        <taxon>Actinomycetota</taxon>
        <taxon>Actinomycetes</taxon>
        <taxon>Micrococcales</taxon>
        <taxon>Micrococcaceae</taxon>
        <taxon>Arthrobacter</taxon>
    </lineage>
</organism>
<dbReference type="PROSITE" id="PS00070">
    <property type="entry name" value="ALDEHYDE_DEHYDR_CYS"/>
    <property type="match status" value="1"/>
</dbReference>
<keyword evidence="1" id="KW-0560">Oxidoreductase</keyword>
<protein>
    <submittedName>
        <fullName evidence="3">Aldehyde dehydrogenase family protein</fullName>
    </submittedName>
</protein>
<evidence type="ECO:0000259" key="2">
    <source>
        <dbReference type="Pfam" id="PF00171"/>
    </source>
</evidence>
<evidence type="ECO:0000313" key="3">
    <source>
        <dbReference type="EMBL" id="UNK46078.1"/>
    </source>
</evidence>
<sequence>MTTVDTETPTTTTPDPLQGQLYIGGAWREASSGERTDVLNPATGQVAGSVAKATAQDVDDAVRAARQAFDSGVWSGLPARDRARVLHRVAELIRENAAELARLESLDVGKPLGIAQAVDVATAAEQYEYVSALTMQLDGAVRETPFPAHAFTRREAIGVVAAITPFNFPLILSSTKIAAALAMGNTVVHKPATDTPLTALAMARILAEAGVPDGVVNVVTGSGAVIGDALTSHPLVGKVAFTGSTEVGAHIAELAGKGLKPVTAELGGNGAHLVFADADLNVAIPSIIGGALFNAGQFCMAGTRILVERPIYDQVVEMLAQAVPGMNVGRPQEAATEMGPLVSQKQLDKVSGYLRDAREAGARIVAGGEPIELDGGFYHQPTVVADVADEDPIVAEEIFGPVLTVQPFDDEAEAVRRANATPYGLAAGVQTTDIGRAHRVTKQLQAGMVWVNTWGLLDPAMPFGGMKQSGFGREFGPEALAAYTQPKSVVFGL</sequence>
<accession>A0ABY3W716</accession>
<feature type="domain" description="Aldehyde dehydrogenase" evidence="2">
    <location>
        <begin position="27"/>
        <end position="489"/>
    </location>
</feature>
<dbReference type="InterPro" id="IPR016163">
    <property type="entry name" value="Ald_DH_C"/>
</dbReference>
<evidence type="ECO:0000256" key="1">
    <source>
        <dbReference type="ARBA" id="ARBA00023002"/>
    </source>
</evidence>